<evidence type="ECO:0000256" key="5">
    <source>
        <dbReference type="ARBA" id="ARBA00023049"/>
    </source>
</evidence>
<dbReference type="GO" id="GO:0006518">
    <property type="term" value="P:peptide metabolic process"/>
    <property type="evidence" value="ECO:0007669"/>
    <property type="project" value="TreeGrafter"/>
</dbReference>
<evidence type="ECO:0000256" key="1">
    <source>
        <dbReference type="ARBA" id="ARBA00022670"/>
    </source>
</evidence>
<dbReference type="PANTHER" id="PTHR11804:SF48">
    <property type="entry name" value="PUTATIVE-RELATED"/>
    <property type="match status" value="1"/>
</dbReference>
<gene>
    <name evidence="8" type="ORF">GO988_18745</name>
</gene>
<comment type="caution">
    <text evidence="8">The sequence shown here is derived from an EMBL/GenBank/DDBJ whole genome shotgun (WGS) entry which is preliminary data.</text>
</comment>
<dbReference type="Gene3D" id="1.10.1370.30">
    <property type="match status" value="1"/>
</dbReference>
<dbReference type="CDD" id="cd09606">
    <property type="entry name" value="M3B_PepF"/>
    <property type="match status" value="1"/>
</dbReference>
<dbReference type="Pfam" id="PF01432">
    <property type="entry name" value="Peptidase_M3"/>
    <property type="match status" value="1"/>
</dbReference>
<dbReference type="NCBIfam" id="TIGR02289">
    <property type="entry name" value="M3_not_pepF"/>
    <property type="match status" value="1"/>
</dbReference>
<sequence length="582" mass="67138">MLLPEVDLPATSLATDMARPPRQYLPEEFFVTEWASLEPFFQELQGRVVADAAALERWLLDRSELESVLSEDLAWRYIRMTCDTQATDRAEAFQFFVQEIEPQVAPYDHALNEKLLANPYLAELDQARYGVFLRSVRRASEIYREENIPLKTEISTKQQQYAATVGAMTVTLDGEEITLPRAADRLKSLSRPVREQAWRAIQERRLRDSRPLDQLFTELVHLRHQVALNAGFANFRDYMFAALGRFDYTAEDCFDFHSAIGATVVPLINEFDEARRKALSLPALRPWDLDVDPSGQPPLRPFQTGEELIEKTITVFQHLDPFLGDCLRTMRQMGHLDLESRKGKAPGGYNYPLDETGVPFIFMNATSSLRDVVTMLHEGGHAVHSFLTRRLPLSADKHPPSEVAELASMSMELMSMDHWDVFFTDPAELRRAKKTHLESVLETFPWVATIDKFQHWVYENPEHTEAQRHQRWTEIFQHFNQRTVSWSGLDKFRPYLWQKQLHLYEVPFYYIEYALAQLGAIAVWRNFRQDPAAALAGYQRALSLGYTRPIGEVYAAAGIRFDFSTEYLSQLADFVREEMAAL</sequence>
<dbReference type="GO" id="GO:0046872">
    <property type="term" value="F:metal ion binding"/>
    <property type="evidence" value="ECO:0007669"/>
    <property type="project" value="UniProtKB-UniRule"/>
</dbReference>
<keyword evidence="5 6" id="KW-0482">Metalloprotease</keyword>
<evidence type="ECO:0000313" key="8">
    <source>
        <dbReference type="EMBL" id="MVN78374.1"/>
    </source>
</evidence>
<comment type="cofactor">
    <cofactor evidence="6">
        <name>Zn(2+)</name>
        <dbReference type="ChEBI" id="CHEBI:29105"/>
    </cofactor>
    <text evidence="6">Binds 1 zinc ion.</text>
</comment>
<feature type="domain" description="Peptidase M3A/M3B catalytic" evidence="7">
    <location>
        <begin position="189"/>
        <end position="571"/>
    </location>
</feature>
<reference evidence="8 9" key="1">
    <citation type="submission" date="2019-12" db="EMBL/GenBank/DDBJ databases">
        <title>Hymenobacter sp. HMF4947 Genome sequencing and assembly.</title>
        <authorList>
            <person name="Kang H."/>
            <person name="Cha I."/>
            <person name="Kim H."/>
            <person name="Joh K."/>
        </authorList>
    </citation>
    <scope>NUCLEOTIDE SEQUENCE [LARGE SCALE GENOMIC DNA]</scope>
    <source>
        <strain evidence="8 9">HMF4947</strain>
    </source>
</reference>
<accession>A0A7K1TJ05</accession>
<dbReference type="RefSeq" id="WP_157568435.1">
    <property type="nucleotide sequence ID" value="NZ_WQKZ01000005.1"/>
</dbReference>
<evidence type="ECO:0000256" key="2">
    <source>
        <dbReference type="ARBA" id="ARBA00022723"/>
    </source>
</evidence>
<protein>
    <submittedName>
        <fullName evidence="8">M3 family oligoendopeptidase</fullName>
    </submittedName>
</protein>
<dbReference type="InterPro" id="IPR011976">
    <property type="entry name" value="Pept_M3B_oligopep-rel"/>
</dbReference>
<organism evidence="8 9">
    <name type="scientific">Hymenobacter ginkgonis</name>
    <dbReference type="NCBI Taxonomy" id="2682976"/>
    <lineage>
        <taxon>Bacteria</taxon>
        <taxon>Pseudomonadati</taxon>
        <taxon>Bacteroidota</taxon>
        <taxon>Cytophagia</taxon>
        <taxon>Cytophagales</taxon>
        <taxon>Hymenobacteraceae</taxon>
        <taxon>Hymenobacter</taxon>
    </lineage>
</organism>
<keyword evidence="3 6" id="KW-0378">Hydrolase</keyword>
<proteinExistence type="inferred from homology"/>
<evidence type="ECO:0000256" key="6">
    <source>
        <dbReference type="RuleBase" id="RU003435"/>
    </source>
</evidence>
<dbReference type="PANTHER" id="PTHR11804">
    <property type="entry name" value="PROTEASE M3 THIMET OLIGOPEPTIDASE-RELATED"/>
    <property type="match status" value="1"/>
</dbReference>
<evidence type="ECO:0000256" key="3">
    <source>
        <dbReference type="ARBA" id="ARBA00022801"/>
    </source>
</evidence>
<keyword evidence="2 6" id="KW-0479">Metal-binding</keyword>
<dbReference type="Proteomes" id="UP000441336">
    <property type="component" value="Unassembled WGS sequence"/>
</dbReference>
<evidence type="ECO:0000313" key="9">
    <source>
        <dbReference type="Proteomes" id="UP000441336"/>
    </source>
</evidence>
<evidence type="ECO:0000259" key="7">
    <source>
        <dbReference type="Pfam" id="PF01432"/>
    </source>
</evidence>
<dbReference type="GO" id="GO:0006508">
    <property type="term" value="P:proteolysis"/>
    <property type="evidence" value="ECO:0007669"/>
    <property type="project" value="UniProtKB-KW"/>
</dbReference>
<dbReference type="InterPro" id="IPR001567">
    <property type="entry name" value="Pept_M3A_M3B_dom"/>
</dbReference>
<keyword evidence="4 6" id="KW-0862">Zinc</keyword>
<keyword evidence="9" id="KW-1185">Reference proteome</keyword>
<dbReference type="InterPro" id="IPR045090">
    <property type="entry name" value="Pept_M3A_M3B"/>
</dbReference>
<comment type="similarity">
    <text evidence="6">Belongs to the peptidase M3 family.</text>
</comment>
<evidence type="ECO:0000256" key="4">
    <source>
        <dbReference type="ARBA" id="ARBA00022833"/>
    </source>
</evidence>
<dbReference type="EMBL" id="WQKZ01000005">
    <property type="protein sequence ID" value="MVN78374.1"/>
    <property type="molecule type" value="Genomic_DNA"/>
</dbReference>
<dbReference type="GO" id="GO:0004222">
    <property type="term" value="F:metalloendopeptidase activity"/>
    <property type="evidence" value="ECO:0007669"/>
    <property type="project" value="InterPro"/>
</dbReference>
<dbReference type="AlphaFoldDB" id="A0A7K1TJ05"/>
<name>A0A7K1TJ05_9BACT</name>
<dbReference type="SUPFAM" id="SSF55486">
    <property type="entry name" value="Metalloproteases ('zincins'), catalytic domain"/>
    <property type="match status" value="1"/>
</dbReference>
<keyword evidence="1 6" id="KW-0645">Protease</keyword>